<dbReference type="Proteomes" id="UP000677616">
    <property type="component" value="Chromosome"/>
</dbReference>
<gene>
    <name evidence="1" type="ORF">INT76_06740</name>
</gene>
<proteinExistence type="predicted"/>
<dbReference type="EMBL" id="CP073084">
    <property type="protein sequence ID" value="QUE53556.1"/>
    <property type="molecule type" value="Genomic_DNA"/>
</dbReference>
<evidence type="ECO:0000313" key="1">
    <source>
        <dbReference type="EMBL" id="QUE53556.1"/>
    </source>
</evidence>
<reference evidence="1 2" key="1">
    <citation type="submission" date="2021-04" db="EMBL/GenBank/DDBJ databases">
        <title>Complete genome sequence of a novel Streptococcus species.</title>
        <authorList>
            <person name="Teng J.L.L."/>
        </authorList>
    </citation>
    <scope>NUCLEOTIDE SEQUENCE [LARGE SCALE GENOMIC DNA]</scope>
    <source>
        <strain evidence="1 2">HKU75</strain>
    </source>
</reference>
<evidence type="ECO:0000313" key="2">
    <source>
        <dbReference type="Proteomes" id="UP000677616"/>
    </source>
</evidence>
<protein>
    <recommendedName>
        <fullName evidence="3">Phage protein</fullName>
    </recommendedName>
</protein>
<keyword evidence="2" id="KW-1185">Reference proteome</keyword>
<evidence type="ECO:0008006" key="3">
    <source>
        <dbReference type="Google" id="ProtNLM"/>
    </source>
</evidence>
<organism evidence="1 2">
    <name type="scientific">Streptococcus oriscaviae</name>
    <dbReference type="NCBI Taxonomy" id="2781599"/>
    <lineage>
        <taxon>Bacteria</taxon>
        <taxon>Bacillati</taxon>
        <taxon>Bacillota</taxon>
        <taxon>Bacilli</taxon>
        <taxon>Lactobacillales</taxon>
        <taxon>Streptococcaceae</taxon>
        <taxon>Streptococcus</taxon>
    </lineage>
</organism>
<dbReference type="RefSeq" id="WP_212569729.1">
    <property type="nucleotide sequence ID" value="NZ_CP073084.1"/>
</dbReference>
<name>A0ABX7YIW2_9STRE</name>
<accession>A0ABX7YIW2</accession>
<sequence length="82" mass="9741">MSVKMYQIDYSRSDEKKFYSMNRSYEKLKELTYGEMCCEMHKDLEEMVDSGFLEASDAFKIEGDIAAYNELAEEFYHFVSED</sequence>